<organism evidence="5 6">
    <name type="scientific">Mycolicibacterium komossense</name>
    <dbReference type="NCBI Taxonomy" id="1779"/>
    <lineage>
        <taxon>Bacteria</taxon>
        <taxon>Bacillati</taxon>
        <taxon>Actinomycetota</taxon>
        <taxon>Actinomycetes</taxon>
        <taxon>Mycobacteriales</taxon>
        <taxon>Mycobacteriaceae</taxon>
        <taxon>Mycolicibacterium</taxon>
    </lineage>
</organism>
<proteinExistence type="predicted"/>
<dbReference type="SUPFAM" id="SSF52540">
    <property type="entry name" value="P-loop containing nucleoside triphosphate hydrolases"/>
    <property type="match status" value="1"/>
</dbReference>
<gene>
    <name evidence="5" type="ORF">H7J73_03970</name>
</gene>
<dbReference type="Gene3D" id="3.40.50.300">
    <property type="entry name" value="P-loop containing nucleotide triphosphate hydrolases"/>
    <property type="match status" value="1"/>
</dbReference>
<evidence type="ECO:0000259" key="4">
    <source>
        <dbReference type="PROSITE" id="PS50043"/>
    </source>
</evidence>
<evidence type="ECO:0000313" key="5">
    <source>
        <dbReference type="EMBL" id="MCV7225191.1"/>
    </source>
</evidence>
<evidence type="ECO:0000256" key="2">
    <source>
        <dbReference type="ARBA" id="ARBA00023125"/>
    </source>
</evidence>
<dbReference type="Gene3D" id="1.10.10.10">
    <property type="entry name" value="Winged helix-like DNA-binding domain superfamily/Winged helix DNA-binding domain"/>
    <property type="match status" value="1"/>
</dbReference>
<keyword evidence="6" id="KW-1185">Reference proteome</keyword>
<protein>
    <submittedName>
        <fullName evidence="5">LuxR family transcriptional regulator</fullName>
    </submittedName>
</protein>
<keyword evidence="1" id="KW-0805">Transcription regulation</keyword>
<dbReference type="CDD" id="cd06170">
    <property type="entry name" value="LuxR_C_like"/>
    <property type="match status" value="1"/>
</dbReference>
<dbReference type="InterPro" id="IPR016032">
    <property type="entry name" value="Sig_transdc_resp-reg_C-effctor"/>
</dbReference>
<accession>A0ABT3C6Y0</accession>
<sequence length="867" mass="92722">MRDRWPLTGRADELGTVADILASSDYRGIVLAGEAGVGKSRLARESVARAQRAGWTVHEVAATATARSVPLGAFAHWSQGLEGSSLALANLVITKLTADTGPGRLLVLVDDAHLLDELSALVVHQLVLHRAASVLMTVRTGQRPPDAVTALWKDGHLRRLEVRPLTRQHTCELLESLLGASADQACSQRIWNLTQGNALFLRQLVEQEQDAGRLLRRDGTVVWTGGREVSPSLMELVEHQTGAVPRKVLDVVDFVAIGEPIQVACLMLLVNPDVIEEAEQRGLIRTSADTVQMGHPLYAEVRMKRCGPVRLRRLRGQVAMAMKDSRGPADLARRGLLWMESDLPPNREVLECAAGAAASLLDFGLAERLYRGAADAGTDSDAQVQLAYSLLMQRKGDDAEEILDAIPAHDVASSAFINDVILRAANLLWSKRDPAESWRVIDAALIGATGERAAQLLAFRANQLALAGRPAAVIEVLAGVHYGLLDDFGATIGLCAETLAYGELGRPDEACVKAAACYRVVRKTPHGSFLAQPLTEFHAFALAVAGRTAEAVDVAERHRCDSSSEPATAQSVASSIAGMAALFSGDLRAAAGLLPVHPGPGMAEADFLLVNSFQRFYLLRAQVLARLGKVEEAESTLEAAREYGHAAYEYVETTGILAQAWVAAARHRLVQARQFACQAAEFARDHGQAAREVWCLQTAVQFGDTAVVPRLAELAAVVDGPRAALAWRYAAALASDDTGELDELSKDFEAMGDLLAAADSAAHASSAHRRAGRRGSGATSYTRAEKLASRCGGATSPAIVGAQVAIPFTQREREIAVLVVQGLTNREIAEAMSLSVRTVEGYVYQACAKAGVAKRTELSSVLPTAVR</sequence>
<evidence type="ECO:0000256" key="1">
    <source>
        <dbReference type="ARBA" id="ARBA00023015"/>
    </source>
</evidence>
<keyword evidence="3" id="KW-0804">Transcription</keyword>
<evidence type="ECO:0000313" key="6">
    <source>
        <dbReference type="Proteomes" id="UP001526201"/>
    </source>
</evidence>
<dbReference type="SUPFAM" id="SSF46894">
    <property type="entry name" value="C-terminal effector domain of the bipartite response regulators"/>
    <property type="match status" value="1"/>
</dbReference>
<evidence type="ECO:0000256" key="3">
    <source>
        <dbReference type="ARBA" id="ARBA00023163"/>
    </source>
</evidence>
<dbReference type="RefSeq" id="WP_276030845.1">
    <property type="nucleotide sequence ID" value="NZ_JACKTY010000012.1"/>
</dbReference>
<feature type="domain" description="HTH luxR-type" evidence="4">
    <location>
        <begin position="801"/>
        <end position="866"/>
    </location>
</feature>
<dbReference type="Pfam" id="PF00196">
    <property type="entry name" value="GerE"/>
    <property type="match status" value="1"/>
</dbReference>
<keyword evidence="2" id="KW-0238">DNA-binding</keyword>
<dbReference type="Proteomes" id="UP001526201">
    <property type="component" value="Unassembled WGS sequence"/>
</dbReference>
<dbReference type="SMART" id="SM00421">
    <property type="entry name" value="HTH_LUXR"/>
    <property type="match status" value="1"/>
</dbReference>
<dbReference type="InterPro" id="IPR036388">
    <property type="entry name" value="WH-like_DNA-bd_sf"/>
</dbReference>
<name>A0ABT3C6Y0_9MYCO</name>
<dbReference type="PROSITE" id="PS50043">
    <property type="entry name" value="HTH_LUXR_2"/>
    <property type="match status" value="1"/>
</dbReference>
<dbReference type="PRINTS" id="PR00038">
    <property type="entry name" value="HTHLUXR"/>
</dbReference>
<dbReference type="EMBL" id="JACKTY010000012">
    <property type="protein sequence ID" value="MCV7225191.1"/>
    <property type="molecule type" value="Genomic_DNA"/>
</dbReference>
<reference evidence="5 6" key="1">
    <citation type="journal article" date="2022" name="BMC Genomics">
        <title>Comparative genome analysis of mycobacteria focusing on tRNA and non-coding RNA.</title>
        <authorList>
            <person name="Behra P.R.K."/>
            <person name="Pettersson B.M.F."/>
            <person name="Ramesh M."/>
            <person name="Das S."/>
            <person name="Dasgupta S."/>
            <person name="Kirsebom L.A."/>
        </authorList>
    </citation>
    <scope>NUCLEOTIDE SEQUENCE [LARGE SCALE GENOMIC DNA]</scope>
    <source>
        <strain evidence="5 6">DSM 44078</strain>
    </source>
</reference>
<dbReference type="PANTHER" id="PTHR44688">
    <property type="entry name" value="DNA-BINDING TRANSCRIPTIONAL ACTIVATOR DEVR_DOSR"/>
    <property type="match status" value="1"/>
</dbReference>
<dbReference type="InterPro" id="IPR027417">
    <property type="entry name" value="P-loop_NTPase"/>
</dbReference>
<comment type="caution">
    <text evidence="5">The sequence shown here is derived from an EMBL/GenBank/DDBJ whole genome shotgun (WGS) entry which is preliminary data.</text>
</comment>
<dbReference type="PANTHER" id="PTHR44688:SF16">
    <property type="entry name" value="DNA-BINDING TRANSCRIPTIONAL ACTIVATOR DEVR_DOSR"/>
    <property type="match status" value="1"/>
</dbReference>
<dbReference type="InterPro" id="IPR000792">
    <property type="entry name" value="Tscrpt_reg_LuxR_C"/>
</dbReference>